<reference evidence="1" key="1">
    <citation type="submission" date="2021-02" db="EMBL/GenBank/DDBJ databases">
        <title>First Annotated Genome of the Yellow-green Alga Tribonema minus.</title>
        <authorList>
            <person name="Mahan K.M."/>
        </authorList>
    </citation>
    <scope>NUCLEOTIDE SEQUENCE</scope>
    <source>
        <strain evidence="1">UTEX B ZZ1240</strain>
    </source>
</reference>
<proteinExistence type="predicted"/>
<protein>
    <submittedName>
        <fullName evidence="1">Uncharacterized protein</fullName>
    </submittedName>
</protein>
<gene>
    <name evidence="1" type="ORF">JKP88DRAFT_244535</name>
</gene>
<evidence type="ECO:0000313" key="2">
    <source>
        <dbReference type="Proteomes" id="UP000664859"/>
    </source>
</evidence>
<sequence length="625" mass="70145">MTIVRATVVDEVLRYLGGKKQQDVKKETRGGHAESTDVTEVDLSIILFQLRQHCACAVRLHCRATAPVPLQCAQCTAVHCCTMKRAALRHRVLLKHAVQCRSGWLFSSTSKLHDVIGKELTDWTLDPNDRRATRGINDRIRSRQLQLYERANTMYSELRRAGAPFAYLEQAVQPLVQAALRKGNEGIRCQINALRRGMGVHEYKGNPFRIDYHAQSMAQVNDVHNCLVRICIENRTTELPAHLVTSGIVYDVRTHCVRYNERKGCAWWHLARTSHHTAGSSAGNTLQEASVDKDRKRRIYAVEKAGTLPLRRQNSATTGHFPAVTLLGIAGYSHLHPNVQKHPEEQADRGGDNVVRSTIVSRREETHDTLYQTPRQRLLIRAAYSLARSPDCVRAECRTWSRSCAMLHESGAGGAGSASLNPESGVMQQRTLKTPVQQESTDAGASAAYSQASNAIREWRLAQEDVIVCDRYVKAWKQYATHLLEQTGVGEGMDASVELANKKARLDALLVELFPDTDERDVLFTDEVRKTMASNDLCFSAGCNCSSSTMRAMFDPMITTMAPLRCWSDFHSLSRTCTASARHGTACRMKATADNLTRSLLFDRLRGLPIEMTCYRSRRREPHHH</sequence>
<evidence type="ECO:0000313" key="1">
    <source>
        <dbReference type="EMBL" id="KAG5184943.1"/>
    </source>
</evidence>
<name>A0A836CH12_9STRA</name>
<dbReference type="EMBL" id="JAFCMP010000146">
    <property type="protein sequence ID" value="KAG5184943.1"/>
    <property type="molecule type" value="Genomic_DNA"/>
</dbReference>
<accession>A0A836CH12</accession>
<organism evidence="1 2">
    <name type="scientific">Tribonema minus</name>
    <dbReference type="NCBI Taxonomy" id="303371"/>
    <lineage>
        <taxon>Eukaryota</taxon>
        <taxon>Sar</taxon>
        <taxon>Stramenopiles</taxon>
        <taxon>Ochrophyta</taxon>
        <taxon>PX clade</taxon>
        <taxon>Xanthophyceae</taxon>
        <taxon>Tribonematales</taxon>
        <taxon>Tribonemataceae</taxon>
        <taxon>Tribonema</taxon>
    </lineage>
</organism>
<dbReference type="AlphaFoldDB" id="A0A836CH12"/>
<dbReference type="Proteomes" id="UP000664859">
    <property type="component" value="Unassembled WGS sequence"/>
</dbReference>
<comment type="caution">
    <text evidence="1">The sequence shown here is derived from an EMBL/GenBank/DDBJ whole genome shotgun (WGS) entry which is preliminary data.</text>
</comment>
<keyword evidence="2" id="KW-1185">Reference proteome</keyword>